<dbReference type="Pfam" id="PF13289">
    <property type="entry name" value="SIR2_2"/>
    <property type="match status" value="1"/>
</dbReference>
<evidence type="ECO:0000313" key="3">
    <source>
        <dbReference type="EMBL" id="MDH7890821.1"/>
    </source>
</evidence>
<organism evidence="3 4">
    <name type="scientific">Bifidobacterium catenulatum subsp. kashiwanohense</name>
    <dbReference type="NCBI Taxonomy" id="630129"/>
    <lineage>
        <taxon>Bacteria</taxon>
        <taxon>Bacillati</taxon>
        <taxon>Actinomycetota</taxon>
        <taxon>Actinomycetes</taxon>
        <taxon>Bifidobacteriales</taxon>
        <taxon>Bifidobacteriaceae</taxon>
        <taxon>Bifidobacterium</taxon>
    </lineage>
</organism>
<dbReference type="EMBL" id="JAOPMH010000014">
    <property type="protein sequence ID" value="MDH7890821.1"/>
    <property type="molecule type" value="Genomic_DNA"/>
</dbReference>
<name>A0AA43P7Z2_9BIFI</name>
<dbReference type="Proteomes" id="UP001161916">
    <property type="component" value="Unassembled WGS sequence"/>
</dbReference>
<accession>A0AA43P7Z2</accession>
<dbReference type="PANTHER" id="PTHR28623:SF1">
    <property type="entry name" value="PROTEIN FAM118B"/>
    <property type="match status" value="1"/>
</dbReference>
<dbReference type="PANTHER" id="PTHR28623">
    <property type="entry name" value="PROTEIN FAM118B"/>
    <property type="match status" value="1"/>
</dbReference>
<proteinExistence type="predicted"/>
<sequence>MESVFNNACYVIGAGVSAAALGPYTPCSSWGNLVEECFSYCKNQNLLSAEQCDEIESNISSLKKPNSNASDAADKLTGIADTLFKSMGKTRFENWIQGICHDGLQIKNYSLLDALIKAPGIILTTNYDLLIEERCRQKSVEYISFTWQDPKAIQYALKRCNKKIIIHIHGSIQKPESIIFTSEQYNELSQSIANDRIFQSIMTAYKLYVVGAGSGLRDLDFSRQFKDFTSIFNVTTSESESYLLCKSDLIEEFRNIANQYSFKLIDFGENYEDLPIYIEKMNSENKFLEKEKELKDLINQDFSNYKEISQVEDAAALIMPMGFCLKNPSDLLESSSTHERLGVSYIEQSSKRVFCLVAEGESGLTTGLREFALDFISDKFYVYSLNKNELDRVDFLSSNCIHPCIFVIDNFALDSVKKFRAFCKKINISNNEDKFLIGCGMKSCEKIATLLQEQDIDSCILYLDKVRKHDIDLCAKAYFPENSFLQKRSSDLVFV</sequence>
<evidence type="ECO:0000256" key="1">
    <source>
        <dbReference type="ARBA" id="ARBA00022553"/>
    </source>
</evidence>
<evidence type="ECO:0000256" key="2">
    <source>
        <dbReference type="ARBA" id="ARBA00022990"/>
    </source>
</evidence>
<reference evidence="3" key="1">
    <citation type="submission" date="2022-09" db="EMBL/GenBank/DDBJ databases">
        <authorList>
            <person name="Orihara K."/>
        </authorList>
    </citation>
    <scope>NUCLEOTIDE SEQUENCE</scope>
    <source>
        <strain evidence="3">YIT 13062</strain>
    </source>
</reference>
<keyword evidence="1" id="KW-0597">Phosphoprotein</keyword>
<comment type="caution">
    <text evidence="3">The sequence shown here is derived from an EMBL/GenBank/DDBJ whole genome shotgun (WGS) entry which is preliminary data.</text>
</comment>
<reference evidence="3" key="2">
    <citation type="journal article" date="2023" name="Gut Microbes">
        <title>Characterization of Bifidobacterium kashiwanohense that utilizes both milk- and plant-derived oligosaccharides.</title>
        <authorList>
            <person name="Orihara K."/>
            <person name="Yahagi K."/>
            <person name="Saito Y."/>
            <person name="Watanabe Y."/>
            <person name="Sasai T."/>
            <person name="Hara T."/>
            <person name="Tsukuda N."/>
            <person name="Oki K."/>
            <person name="Fujimoto J."/>
            <person name="Matsuki T."/>
        </authorList>
    </citation>
    <scope>NUCLEOTIDE SEQUENCE</scope>
    <source>
        <strain evidence="3">YIT 13062</strain>
    </source>
</reference>
<dbReference type="RefSeq" id="WP_281106065.1">
    <property type="nucleotide sequence ID" value="NZ_JAOPMH010000014.1"/>
</dbReference>
<gene>
    <name evidence="3" type="ORF">OB951_09495</name>
</gene>
<dbReference type="InterPro" id="IPR038916">
    <property type="entry name" value="FAM118"/>
</dbReference>
<dbReference type="AlphaFoldDB" id="A0AA43P7Z2"/>
<evidence type="ECO:0000313" key="4">
    <source>
        <dbReference type="Proteomes" id="UP001161916"/>
    </source>
</evidence>
<keyword evidence="2" id="KW-0007">Acetylation</keyword>
<protein>
    <submittedName>
        <fullName evidence="3">SIR2 family protein</fullName>
    </submittedName>
</protein>